<gene>
    <name evidence="1" type="ORF">DXZ20_14315</name>
</gene>
<dbReference type="Proteomes" id="UP000481033">
    <property type="component" value="Unassembled WGS sequence"/>
</dbReference>
<protein>
    <submittedName>
        <fullName evidence="1">Uncharacterized protein</fullName>
    </submittedName>
</protein>
<name>A0A6M0RM33_9CYAN</name>
<evidence type="ECO:0000313" key="2">
    <source>
        <dbReference type="Proteomes" id="UP000481033"/>
    </source>
</evidence>
<dbReference type="EMBL" id="QXHD01000004">
    <property type="protein sequence ID" value="NEZ56833.1"/>
    <property type="molecule type" value="Genomic_DNA"/>
</dbReference>
<keyword evidence="2" id="KW-1185">Reference proteome</keyword>
<dbReference type="AlphaFoldDB" id="A0A6M0RM33"/>
<evidence type="ECO:0000313" key="1">
    <source>
        <dbReference type="EMBL" id="NEZ56833.1"/>
    </source>
</evidence>
<sequence length="208" mass="22902">MELLSRVNFVAYSQFKTIASVKMAFDLTVVEGKRFLPELDDITPSAILAGYLQESLPIVATSGSEKARSEGIIYPVLLEVRRYLDRHVSLFSGEDFNVDETVGLNGQCDFLITRSTEVLEIEAPAIIVVEAKKTDLKTGFGPCIAEMVAAQRFNQDQGNEIATIYGSISNGIQWQFLSLTESMVTIDLAVYALPPVEQILASLVWMAS</sequence>
<reference evidence="1 2" key="1">
    <citation type="journal article" date="2020" name="Microb. Ecol.">
        <title>Ecogenomics of the Marine Benthic Filamentous Cyanobacterium Adonisia.</title>
        <authorList>
            <person name="Walter J.M."/>
            <person name="Coutinho F.H."/>
            <person name="Leomil L."/>
            <person name="Hargreaves P.I."/>
            <person name="Campeao M.E."/>
            <person name="Vieira V.V."/>
            <person name="Silva B.S."/>
            <person name="Fistarol G.O."/>
            <person name="Salomon P.S."/>
            <person name="Sawabe T."/>
            <person name="Mino S."/>
            <person name="Hosokawa M."/>
            <person name="Miyashita H."/>
            <person name="Maruyama F."/>
            <person name="van Verk M.C."/>
            <person name="Dutilh B.E."/>
            <person name="Thompson C.C."/>
            <person name="Thompson F.L."/>
        </authorList>
    </citation>
    <scope>NUCLEOTIDE SEQUENCE [LARGE SCALE GENOMIC DNA]</scope>
    <source>
        <strain evidence="1 2">CCMR0081</strain>
    </source>
</reference>
<accession>A0A6M0RM33</accession>
<proteinExistence type="predicted"/>
<organism evidence="1 2">
    <name type="scientific">Adonisia turfae CCMR0081</name>
    <dbReference type="NCBI Taxonomy" id="2292702"/>
    <lineage>
        <taxon>Bacteria</taxon>
        <taxon>Bacillati</taxon>
        <taxon>Cyanobacteriota</taxon>
        <taxon>Adonisia</taxon>
        <taxon>Adonisia turfae</taxon>
    </lineage>
</organism>
<comment type="caution">
    <text evidence="1">The sequence shown here is derived from an EMBL/GenBank/DDBJ whole genome shotgun (WGS) entry which is preliminary data.</text>
</comment>